<dbReference type="AlphaFoldDB" id="A0A2D0SXQ6"/>
<feature type="domain" description="3'-5' exonuclease" evidence="1">
    <location>
        <begin position="154"/>
        <end position="233"/>
    </location>
</feature>
<gene>
    <name evidence="3" type="primary">exd1</name>
</gene>
<dbReference type="GO" id="GO:0003676">
    <property type="term" value="F:nucleic acid binding"/>
    <property type="evidence" value="ECO:0007669"/>
    <property type="project" value="InterPro"/>
</dbReference>
<reference evidence="3" key="2">
    <citation type="submission" date="2025-08" db="UniProtKB">
        <authorList>
            <consortium name="RefSeq"/>
        </authorList>
    </citation>
    <scope>IDENTIFICATION</scope>
    <source>
        <tissue evidence="3">Blood</tissue>
    </source>
</reference>
<dbReference type="PANTHER" id="PTHR46628">
    <property type="entry name" value="PIRNA BIOGENESIS PROTEIN EXD1"/>
    <property type="match status" value="1"/>
</dbReference>
<reference evidence="2" key="1">
    <citation type="journal article" date="2016" name="Nat. Commun.">
        <title>The channel catfish genome sequence provides insights into the evolution of scale formation in teleosts.</title>
        <authorList>
            <person name="Liu Z."/>
            <person name="Liu S."/>
            <person name="Yao J."/>
            <person name="Bao L."/>
            <person name="Zhang J."/>
            <person name="Li Y."/>
            <person name="Jiang C."/>
            <person name="Sun L."/>
            <person name="Wang R."/>
            <person name="Zhang Y."/>
            <person name="Zhou T."/>
            <person name="Zeng Q."/>
            <person name="Fu Q."/>
            <person name="Gao S."/>
            <person name="Li N."/>
            <person name="Koren S."/>
            <person name="Jiang Y."/>
            <person name="Zimin A."/>
            <person name="Xu P."/>
            <person name="Phillippy A.M."/>
            <person name="Geng X."/>
            <person name="Song L."/>
            <person name="Sun F."/>
            <person name="Li C."/>
            <person name="Wang X."/>
            <person name="Chen A."/>
            <person name="Jin Y."/>
            <person name="Yuan Z."/>
            <person name="Yang Y."/>
            <person name="Tan S."/>
            <person name="Peatman E."/>
            <person name="Lu J."/>
            <person name="Qin Z."/>
            <person name="Dunham R."/>
            <person name="Li Z."/>
            <person name="Sonstegard T."/>
            <person name="Feng J."/>
            <person name="Danzmann R.G."/>
            <person name="Schroeder S."/>
            <person name="Scheffler B."/>
            <person name="Duke M.V."/>
            <person name="Ballard L."/>
            <person name="Kucuktas H."/>
            <person name="Kaltenboeck L."/>
            <person name="Liu H."/>
            <person name="Armbruster J."/>
            <person name="Xie Y."/>
            <person name="Kirby M.L."/>
            <person name="Tian Y."/>
            <person name="Flanagan M.E."/>
            <person name="Mu W."/>
            <person name="Waldbieser G.C."/>
        </authorList>
    </citation>
    <scope>NUCLEOTIDE SEQUENCE [LARGE SCALE GENOMIC DNA]</scope>
    <source>
        <strain evidence="2">SDA103</strain>
    </source>
</reference>
<protein>
    <submittedName>
        <fullName evidence="3">PiRNA biogenesis protein EXD1</fullName>
    </submittedName>
</protein>
<dbReference type="InterPro" id="IPR052144">
    <property type="entry name" value="piRNA_biogenesis_EXD1"/>
</dbReference>
<dbReference type="PANTHER" id="PTHR46628:SF1">
    <property type="entry name" value="PIRNA BIOGENESIS PROTEIN EXD1"/>
    <property type="match status" value="1"/>
</dbReference>
<evidence type="ECO:0000313" key="2">
    <source>
        <dbReference type="Proteomes" id="UP000221080"/>
    </source>
</evidence>
<dbReference type="GO" id="GO:1990923">
    <property type="term" value="C:PET complex"/>
    <property type="evidence" value="ECO:0007669"/>
    <property type="project" value="TreeGrafter"/>
</dbReference>
<dbReference type="InterPro" id="IPR002562">
    <property type="entry name" value="3'-5'_exonuclease_dom"/>
</dbReference>
<dbReference type="Proteomes" id="UP000221080">
    <property type="component" value="Chromosome 18"/>
</dbReference>
<evidence type="ECO:0000313" key="3">
    <source>
        <dbReference type="RefSeq" id="XP_017347462.1"/>
    </source>
</evidence>
<dbReference type="InterPro" id="IPR036397">
    <property type="entry name" value="RNaseH_sf"/>
</dbReference>
<dbReference type="Gene3D" id="3.30.420.10">
    <property type="entry name" value="Ribonuclease H-like superfamily/Ribonuclease H"/>
    <property type="match status" value="1"/>
</dbReference>
<dbReference type="CDD" id="cd06148">
    <property type="entry name" value="Egl_like_exo"/>
    <property type="match status" value="1"/>
</dbReference>
<dbReference type="KEGG" id="ipu:108278528"/>
<dbReference type="CTD" id="161829"/>
<organism evidence="2 3">
    <name type="scientific">Ictalurus punctatus</name>
    <name type="common">Channel catfish</name>
    <name type="synonym">Silurus punctatus</name>
    <dbReference type="NCBI Taxonomy" id="7998"/>
    <lineage>
        <taxon>Eukaryota</taxon>
        <taxon>Metazoa</taxon>
        <taxon>Chordata</taxon>
        <taxon>Craniata</taxon>
        <taxon>Vertebrata</taxon>
        <taxon>Euteleostomi</taxon>
        <taxon>Actinopterygii</taxon>
        <taxon>Neopterygii</taxon>
        <taxon>Teleostei</taxon>
        <taxon>Ostariophysi</taxon>
        <taxon>Siluriformes</taxon>
        <taxon>Ictaluridae</taxon>
        <taxon>Ictalurus</taxon>
    </lineage>
</organism>
<sequence>MVSLEHYQFLESFKRKRIRLTTKGSTFEGVVQRINLNKTIILEDVVEVQSNSRFLGAKLFFGQEILNIEFTSSSNRDLLGDEDHEKVGQLSLAEYQPYRSTLLGDGDGDDEEDEQFVNYMVVDEFHEKFGPALMHIRKQRVIGLGLDGVGAFQNERLCWLQVATKNKVYLFDILLLGARAFRNGLSNILGSENILKVMHDCRRISGCLMVQFGVKLTNVFDTQVADVMHFYTETGGFLPTRVSTLQEVITGHLKMPLYRLSSLNIKDQLCREDKEVWYIRPCPAPLLKVMALSVIHLQPLRLMLLDALMSDYTSLVDTYLKTGQENPLCTLDFGKTGLELPQELREIEVIKCDRRKWAVDHYNITEDGLLDRYNVKPTSEPDSEIREQPEILDSSLDAAEKCPCPAEKSTLRGGSVPDKDVTTMPNIGRGFVLPAPVVPFRENALLQKSTAETGPVSIMGGVAQNGACSVPVMGRGLFNRSL</sequence>
<dbReference type="RefSeq" id="XP_017347462.1">
    <property type="nucleotide sequence ID" value="XM_017491973.3"/>
</dbReference>
<dbReference type="SUPFAM" id="SSF53098">
    <property type="entry name" value="Ribonuclease H-like"/>
    <property type="match status" value="1"/>
</dbReference>
<dbReference type="STRING" id="7998.ENSIPUP00000004811"/>
<dbReference type="Pfam" id="PF01612">
    <property type="entry name" value="DNA_pol_A_exo1"/>
    <property type="match status" value="1"/>
</dbReference>
<proteinExistence type="predicted"/>
<dbReference type="GeneID" id="108278528"/>
<accession>A0A2D0SXQ6</accession>
<dbReference type="GO" id="GO:0034587">
    <property type="term" value="P:piRNA processing"/>
    <property type="evidence" value="ECO:0007669"/>
    <property type="project" value="TreeGrafter"/>
</dbReference>
<dbReference type="OrthoDB" id="26838at2759"/>
<keyword evidence="2" id="KW-1185">Reference proteome</keyword>
<name>A0A2D0SXQ6_ICTPU</name>
<dbReference type="InterPro" id="IPR012337">
    <property type="entry name" value="RNaseH-like_sf"/>
</dbReference>
<dbReference type="GO" id="GO:0008408">
    <property type="term" value="F:3'-5' exonuclease activity"/>
    <property type="evidence" value="ECO:0007669"/>
    <property type="project" value="InterPro"/>
</dbReference>
<evidence type="ECO:0000259" key="1">
    <source>
        <dbReference type="Pfam" id="PF01612"/>
    </source>
</evidence>